<dbReference type="PANTHER" id="PTHR36693">
    <property type="entry name" value="GH02722P"/>
    <property type="match status" value="1"/>
</dbReference>
<sequence length="249" mass="28662">MELIIKVHLFRSPYTMCYISENKMILSEEQVKSFGLKNACGDKIDENDFKIVPKQKNNFKLNTTAFFLQAFVKECFNSDIYRRNVLCSMSKICGTSTEPMFLKLILEPPDKEVIDYGWNMRIAQLLWTKMEVENAFAWLSTLGGAYSALGDYFAYCADEAARISVKQYKLSKMLGDESLAQRSKLYSAIAFAQKGNLKLARHIVRSVAEFARSTQDIRLNRMCQGVWAKLQYLRQEYQNSDKIVAVLDK</sequence>
<name>A0A5E4QKH3_9NEOP</name>
<dbReference type="Proteomes" id="UP000324832">
    <property type="component" value="Unassembled WGS sequence"/>
</dbReference>
<accession>A0A5E4QKH3</accession>
<dbReference type="InterPro" id="IPR032072">
    <property type="entry name" value="DUF4807"/>
</dbReference>
<dbReference type="Pfam" id="PF16065">
    <property type="entry name" value="DUF4807"/>
    <property type="match status" value="1"/>
</dbReference>
<dbReference type="EMBL" id="FZQP02003333">
    <property type="protein sequence ID" value="VVC97782.1"/>
    <property type="molecule type" value="Genomic_DNA"/>
</dbReference>
<reference evidence="1 2" key="1">
    <citation type="submission" date="2017-07" db="EMBL/GenBank/DDBJ databases">
        <authorList>
            <person name="Talla V."/>
            <person name="Backstrom N."/>
        </authorList>
    </citation>
    <scope>NUCLEOTIDE SEQUENCE [LARGE SCALE GENOMIC DNA]</scope>
</reference>
<evidence type="ECO:0000313" key="2">
    <source>
        <dbReference type="Proteomes" id="UP000324832"/>
    </source>
</evidence>
<dbReference type="PANTHER" id="PTHR36693:SF1">
    <property type="entry name" value="GH02722P"/>
    <property type="match status" value="1"/>
</dbReference>
<keyword evidence="2" id="KW-1185">Reference proteome</keyword>
<dbReference type="AlphaFoldDB" id="A0A5E4QKH3"/>
<protein>
    <submittedName>
        <fullName evidence="1">Uncharacterized protein</fullName>
    </submittedName>
</protein>
<evidence type="ECO:0000313" key="1">
    <source>
        <dbReference type="EMBL" id="VVC97782.1"/>
    </source>
</evidence>
<gene>
    <name evidence="1" type="ORF">LSINAPIS_LOCUS8990</name>
</gene>
<proteinExistence type="predicted"/>
<organism evidence="1 2">
    <name type="scientific">Leptidea sinapis</name>
    <dbReference type="NCBI Taxonomy" id="189913"/>
    <lineage>
        <taxon>Eukaryota</taxon>
        <taxon>Metazoa</taxon>
        <taxon>Ecdysozoa</taxon>
        <taxon>Arthropoda</taxon>
        <taxon>Hexapoda</taxon>
        <taxon>Insecta</taxon>
        <taxon>Pterygota</taxon>
        <taxon>Neoptera</taxon>
        <taxon>Endopterygota</taxon>
        <taxon>Lepidoptera</taxon>
        <taxon>Glossata</taxon>
        <taxon>Ditrysia</taxon>
        <taxon>Papilionoidea</taxon>
        <taxon>Pieridae</taxon>
        <taxon>Dismorphiinae</taxon>
        <taxon>Leptidea</taxon>
    </lineage>
</organism>